<dbReference type="EMBL" id="JAPDDP010000120">
    <property type="protein sequence ID" value="MDA0185537.1"/>
    <property type="molecule type" value="Genomic_DNA"/>
</dbReference>
<keyword evidence="4" id="KW-0812">Transmembrane</keyword>
<dbReference type="CDD" id="cd16917">
    <property type="entry name" value="HATPase_UhpB-NarQ-NarX-like"/>
    <property type="match status" value="1"/>
</dbReference>
<dbReference type="InterPro" id="IPR050482">
    <property type="entry name" value="Sensor_HK_TwoCompSys"/>
</dbReference>
<keyword evidence="2 6" id="KW-0418">Kinase</keyword>
<feature type="transmembrane region" description="Helical" evidence="4">
    <location>
        <begin position="56"/>
        <end position="76"/>
    </location>
</feature>
<evidence type="ECO:0000256" key="3">
    <source>
        <dbReference type="ARBA" id="ARBA00023012"/>
    </source>
</evidence>
<reference evidence="6" key="1">
    <citation type="submission" date="2022-10" db="EMBL/GenBank/DDBJ databases">
        <title>The WGS of Solirubrobacter phytolaccae KCTC 29190.</title>
        <authorList>
            <person name="Jiang Z."/>
        </authorList>
    </citation>
    <scope>NUCLEOTIDE SEQUENCE</scope>
    <source>
        <strain evidence="6">KCTC 29190</strain>
    </source>
</reference>
<organism evidence="6 7">
    <name type="scientific">Solirubrobacter phytolaccae</name>
    <dbReference type="NCBI Taxonomy" id="1404360"/>
    <lineage>
        <taxon>Bacteria</taxon>
        <taxon>Bacillati</taxon>
        <taxon>Actinomycetota</taxon>
        <taxon>Thermoleophilia</taxon>
        <taxon>Solirubrobacterales</taxon>
        <taxon>Solirubrobacteraceae</taxon>
        <taxon>Solirubrobacter</taxon>
    </lineage>
</organism>
<accession>A0A9X3SJR3</accession>
<evidence type="ECO:0000313" key="6">
    <source>
        <dbReference type="EMBL" id="MDA0185537.1"/>
    </source>
</evidence>
<feature type="transmembrane region" description="Helical" evidence="4">
    <location>
        <begin position="31"/>
        <end position="50"/>
    </location>
</feature>
<keyword evidence="3" id="KW-0902">Two-component regulatory system</keyword>
<feature type="transmembrane region" description="Helical" evidence="4">
    <location>
        <begin position="88"/>
        <end position="107"/>
    </location>
</feature>
<protein>
    <submittedName>
        <fullName evidence="6">Histidine kinase</fullName>
    </submittedName>
</protein>
<dbReference type="GO" id="GO:0000155">
    <property type="term" value="F:phosphorelay sensor kinase activity"/>
    <property type="evidence" value="ECO:0007669"/>
    <property type="project" value="InterPro"/>
</dbReference>
<sequence>MGAPVLNLRGRRRWSELTRVERVGLYTRQSLYVLLWLFNVSVVLPAALDLDDTAEAAALLGGGLAVSAFAFAAFLPSVRRWPDVPPPSWRRLGPLAVVSAAVIVFAETSLPDTGQGAAVFTVVAGLVMVLSLQPGRRIIVALLLASALLYGLTDGTLVAAAVGLLIAGFFVFTVRASLWMLGIVMDLDEASQVKAELAVVEERLRFSRDVHDVLGRRLSTIAVQAELAATLASRGDERAAERMLEVRAVAHEALREARELARGYRATNFDNELEGARSLLRSAGIDVRLGDGVLPRAWHEAAGWVVREAVTNVLRHSHATCVRITYTDGVLRVENDGAQPSDGQDGSGLRSLRERLAPLGATLEAGPEDDDHWVVIAHLPGTGPLSATRREIP</sequence>
<feature type="transmembrane region" description="Helical" evidence="4">
    <location>
        <begin position="113"/>
        <end position="130"/>
    </location>
</feature>
<dbReference type="PANTHER" id="PTHR24421">
    <property type="entry name" value="NITRATE/NITRITE SENSOR PROTEIN NARX-RELATED"/>
    <property type="match status" value="1"/>
</dbReference>
<dbReference type="InterPro" id="IPR011712">
    <property type="entry name" value="Sig_transdc_His_kin_sub3_dim/P"/>
</dbReference>
<evidence type="ECO:0000256" key="4">
    <source>
        <dbReference type="SAM" id="Phobius"/>
    </source>
</evidence>
<feature type="domain" description="Signal transduction histidine kinase subgroup 3 dimerisation and phosphoacceptor" evidence="5">
    <location>
        <begin position="202"/>
        <end position="266"/>
    </location>
</feature>
<keyword evidence="4" id="KW-0472">Membrane</keyword>
<evidence type="ECO:0000256" key="2">
    <source>
        <dbReference type="ARBA" id="ARBA00022777"/>
    </source>
</evidence>
<dbReference type="Gene3D" id="1.20.5.1930">
    <property type="match status" value="1"/>
</dbReference>
<dbReference type="Proteomes" id="UP001147653">
    <property type="component" value="Unassembled WGS sequence"/>
</dbReference>
<keyword evidence="4" id="KW-1133">Transmembrane helix</keyword>
<dbReference type="Pfam" id="PF07730">
    <property type="entry name" value="HisKA_3"/>
    <property type="match status" value="1"/>
</dbReference>
<dbReference type="AlphaFoldDB" id="A0A9X3SJR3"/>
<dbReference type="PANTHER" id="PTHR24421:SF63">
    <property type="entry name" value="SENSOR HISTIDINE KINASE DESK"/>
    <property type="match status" value="1"/>
</dbReference>
<proteinExistence type="predicted"/>
<dbReference type="GO" id="GO:0046983">
    <property type="term" value="F:protein dimerization activity"/>
    <property type="evidence" value="ECO:0007669"/>
    <property type="project" value="InterPro"/>
</dbReference>
<dbReference type="Gene3D" id="3.30.565.10">
    <property type="entry name" value="Histidine kinase-like ATPase, C-terminal domain"/>
    <property type="match status" value="1"/>
</dbReference>
<evidence type="ECO:0000259" key="5">
    <source>
        <dbReference type="Pfam" id="PF07730"/>
    </source>
</evidence>
<feature type="transmembrane region" description="Helical" evidence="4">
    <location>
        <begin position="159"/>
        <end position="184"/>
    </location>
</feature>
<evidence type="ECO:0000256" key="1">
    <source>
        <dbReference type="ARBA" id="ARBA00022679"/>
    </source>
</evidence>
<dbReference type="SUPFAM" id="SSF55874">
    <property type="entry name" value="ATPase domain of HSP90 chaperone/DNA topoisomerase II/histidine kinase"/>
    <property type="match status" value="1"/>
</dbReference>
<evidence type="ECO:0000313" key="7">
    <source>
        <dbReference type="Proteomes" id="UP001147653"/>
    </source>
</evidence>
<dbReference type="InterPro" id="IPR036890">
    <property type="entry name" value="HATPase_C_sf"/>
</dbReference>
<keyword evidence="7" id="KW-1185">Reference proteome</keyword>
<dbReference type="GO" id="GO:0016020">
    <property type="term" value="C:membrane"/>
    <property type="evidence" value="ECO:0007669"/>
    <property type="project" value="InterPro"/>
</dbReference>
<comment type="caution">
    <text evidence="6">The sequence shown here is derived from an EMBL/GenBank/DDBJ whole genome shotgun (WGS) entry which is preliminary data.</text>
</comment>
<keyword evidence="1" id="KW-0808">Transferase</keyword>
<name>A0A9X3SJR3_9ACTN</name>
<gene>
    <name evidence="6" type="ORF">OJ997_34850</name>
</gene>
<dbReference type="RefSeq" id="WP_270030043.1">
    <property type="nucleotide sequence ID" value="NZ_JAPDDP010000120.1"/>
</dbReference>